<reference evidence="2" key="1">
    <citation type="submission" date="2014-09" db="EMBL/GenBank/DDBJ databases">
        <authorList>
            <person name="Sharma Rahul"/>
            <person name="Thines Marco"/>
        </authorList>
    </citation>
    <scope>NUCLEOTIDE SEQUENCE [LARGE SCALE GENOMIC DNA]</scope>
</reference>
<dbReference type="RefSeq" id="XP_024584879.1">
    <property type="nucleotide sequence ID" value="XM_024719596.1"/>
</dbReference>
<dbReference type="EMBL" id="CCYD01002939">
    <property type="protein sequence ID" value="CEG48510.1"/>
    <property type="molecule type" value="Genomic_DNA"/>
</dbReference>
<dbReference type="AlphaFoldDB" id="A0A0P1B4A3"/>
<proteinExistence type="predicted"/>
<keyword evidence="2" id="KW-1185">Reference proteome</keyword>
<evidence type="ECO:0000313" key="1">
    <source>
        <dbReference type="EMBL" id="CEG48510.1"/>
    </source>
</evidence>
<organism evidence="1 2">
    <name type="scientific">Plasmopara halstedii</name>
    <name type="common">Downy mildew of sunflower</name>
    <dbReference type="NCBI Taxonomy" id="4781"/>
    <lineage>
        <taxon>Eukaryota</taxon>
        <taxon>Sar</taxon>
        <taxon>Stramenopiles</taxon>
        <taxon>Oomycota</taxon>
        <taxon>Peronosporomycetes</taxon>
        <taxon>Peronosporales</taxon>
        <taxon>Peronosporaceae</taxon>
        <taxon>Plasmopara</taxon>
    </lineage>
</organism>
<dbReference type="Proteomes" id="UP000054928">
    <property type="component" value="Unassembled WGS sequence"/>
</dbReference>
<evidence type="ECO:0000313" key="2">
    <source>
        <dbReference type="Proteomes" id="UP000054928"/>
    </source>
</evidence>
<sequence>MSSQQQLSHYHKTRREVVCMDSKAGISDGMMWPSSTLLAIGKYLLQDVFTPARSSVETDDCNAQVIRLDPKFFNIKICRDCIVLLSLHYGLMHKPCGAKKVHGSR</sequence>
<name>A0A0P1B4A3_PLAHL</name>
<dbReference type="GeneID" id="36401384"/>
<accession>A0A0P1B4A3</accession>
<protein>
    <submittedName>
        <fullName evidence="1">Uncharacterized protein</fullName>
    </submittedName>
</protein>